<gene>
    <name evidence="1" type="ORF">CCUS01_15532</name>
</gene>
<name>A0AAI9VED2_9PEZI</name>
<comment type="caution">
    <text evidence="1">The sequence shown here is derived from an EMBL/GenBank/DDBJ whole genome shotgun (WGS) entry which is preliminary data.</text>
</comment>
<feature type="non-terminal residue" evidence="1">
    <location>
        <position position="1"/>
    </location>
</feature>
<organism evidence="1 2">
    <name type="scientific">Colletotrichum cuscutae</name>
    <dbReference type="NCBI Taxonomy" id="1209917"/>
    <lineage>
        <taxon>Eukaryota</taxon>
        <taxon>Fungi</taxon>
        <taxon>Dikarya</taxon>
        <taxon>Ascomycota</taxon>
        <taxon>Pezizomycotina</taxon>
        <taxon>Sordariomycetes</taxon>
        <taxon>Hypocreomycetidae</taxon>
        <taxon>Glomerellales</taxon>
        <taxon>Glomerellaceae</taxon>
        <taxon>Colletotrichum</taxon>
        <taxon>Colletotrichum acutatum species complex</taxon>
    </lineage>
</organism>
<evidence type="ECO:0000313" key="2">
    <source>
        <dbReference type="Proteomes" id="UP001239213"/>
    </source>
</evidence>
<reference evidence="1" key="1">
    <citation type="submission" date="2016-11" db="EMBL/GenBank/DDBJ databases">
        <title>The genome sequence of Colletotrichum cuscutae.</title>
        <authorList>
            <person name="Baroncelli R."/>
        </authorList>
    </citation>
    <scope>NUCLEOTIDE SEQUENCE</scope>
    <source>
        <strain evidence="1">IMI 304802</strain>
    </source>
</reference>
<sequence>SSIRTTSFRYFIKTCIITYIVLPFSHTKGPPTSFYYLSLLK</sequence>
<accession>A0AAI9VED2</accession>
<dbReference type="EMBL" id="MPDP01000077">
    <property type="protein sequence ID" value="KAK1484624.1"/>
    <property type="molecule type" value="Genomic_DNA"/>
</dbReference>
<dbReference type="Proteomes" id="UP001239213">
    <property type="component" value="Unassembled WGS sequence"/>
</dbReference>
<evidence type="ECO:0000313" key="1">
    <source>
        <dbReference type="EMBL" id="KAK1484624.1"/>
    </source>
</evidence>
<proteinExistence type="predicted"/>
<keyword evidence="2" id="KW-1185">Reference proteome</keyword>
<dbReference type="AlphaFoldDB" id="A0AAI9VED2"/>
<protein>
    <submittedName>
        <fullName evidence="1">Uncharacterized protein</fullName>
    </submittedName>
</protein>